<feature type="non-terminal residue" evidence="2">
    <location>
        <position position="1"/>
    </location>
</feature>
<feature type="compositionally biased region" description="Low complexity" evidence="1">
    <location>
        <begin position="47"/>
        <end position="59"/>
    </location>
</feature>
<comment type="caution">
    <text evidence="2">The sequence shown here is derived from an EMBL/GenBank/DDBJ whole genome shotgun (WGS) entry which is preliminary data.</text>
</comment>
<organism evidence="2 3">
    <name type="scientific">Rhizoctonia solani</name>
    <dbReference type="NCBI Taxonomy" id="456999"/>
    <lineage>
        <taxon>Eukaryota</taxon>
        <taxon>Fungi</taxon>
        <taxon>Dikarya</taxon>
        <taxon>Basidiomycota</taxon>
        <taxon>Agaricomycotina</taxon>
        <taxon>Agaricomycetes</taxon>
        <taxon>Cantharellales</taxon>
        <taxon>Ceratobasidiaceae</taxon>
        <taxon>Rhizoctonia</taxon>
    </lineage>
</organism>
<name>A0A8H3B431_9AGAM</name>
<dbReference type="Proteomes" id="UP000663850">
    <property type="component" value="Unassembled WGS sequence"/>
</dbReference>
<dbReference type="EMBL" id="CAJMWZ010002010">
    <property type="protein sequence ID" value="CAE6446994.1"/>
    <property type="molecule type" value="Genomic_DNA"/>
</dbReference>
<reference evidence="2" key="1">
    <citation type="submission" date="2021-01" db="EMBL/GenBank/DDBJ databases">
        <authorList>
            <person name="Kaushik A."/>
        </authorList>
    </citation>
    <scope>NUCLEOTIDE SEQUENCE</scope>
    <source>
        <strain evidence="2">Type strain: AG8-Rh-89/</strain>
    </source>
</reference>
<proteinExistence type="predicted"/>
<evidence type="ECO:0000256" key="1">
    <source>
        <dbReference type="SAM" id="MobiDB-lite"/>
    </source>
</evidence>
<protein>
    <submittedName>
        <fullName evidence="2">Uncharacterized protein</fullName>
    </submittedName>
</protein>
<feature type="region of interest" description="Disordered" evidence="1">
    <location>
        <begin position="27"/>
        <end position="66"/>
    </location>
</feature>
<evidence type="ECO:0000313" key="2">
    <source>
        <dbReference type="EMBL" id="CAE6446994.1"/>
    </source>
</evidence>
<gene>
    <name evidence="2" type="ORF">RDB_LOCUS36769</name>
</gene>
<feature type="compositionally biased region" description="Polar residues" evidence="1">
    <location>
        <begin position="27"/>
        <end position="46"/>
    </location>
</feature>
<accession>A0A8H3B431</accession>
<evidence type="ECO:0000313" key="3">
    <source>
        <dbReference type="Proteomes" id="UP000663850"/>
    </source>
</evidence>
<dbReference type="AlphaFoldDB" id="A0A8H3B431"/>
<sequence>MSTGSTSPKRSFRSSLKDFFDKKFHVASNQSERSSHESGSNDSAGIQSNSQQSYESNSSLGHRHNVASTTLGGTLRALRHSAEIFPPLQAAMGTLISGLEAAAEGHLRSYNHLLEELSILHTGIDKYRNQIEFAGMSDGTANIVLSIEAEAKFLKSKRDQGRMARILNAEKDGDDLIQCYHRIEKLSRQLQ</sequence>